<keyword evidence="3" id="KW-0418">Kinase</keyword>
<dbReference type="InterPro" id="IPR002173">
    <property type="entry name" value="Carboh/pur_kinase_PfkB_CS"/>
</dbReference>
<dbReference type="Pfam" id="PF00294">
    <property type="entry name" value="PfkB"/>
    <property type="match status" value="2"/>
</dbReference>
<dbReference type="EMBL" id="JACMSC010000015">
    <property type="protein sequence ID" value="KAG6486480.1"/>
    <property type="molecule type" value="Genomic_DNA"/>
</dbReference>
<sequence>MVDDLVETALDFDQQSNMESALHRRLDSLVRHLVPPQSASQDLTKNPLNITASGSDSVSASPVLIGGMVLDIHAKPYNDLAPRTTNPGEKASGFVRFDCLMVDAHSMLLCFDRNLLSSGFDFVATHSCFNRKPMQVQYASGGVARNIAECMCKLGARPFMISVVGLDMAGEMLLRYWKSAGLSTEGILQEKSIATPVVTNIFDSYGELAAGVASVDAVEKFLTPYFVQQFQSYICSAPVLLLDANLHPQSLEFACRIAAGSGIPVWFEPVSVKKSTRISSIVNYITYASPNEIELIAMANSLLPEKEFKFQLDHNGSKMHSVESLFQMLKPAISFVLCKGIKCLVVTLGQAGVFLCFRDWLQCKIQDLKSSKLASLSSMPHAIVDEGQLGVEFQAYHFPALNSSVVNPTGAGDCLVAGVIASICSGLDLMRSVAIGIAVAKAAVESKINVPAEFNMKDLAGGAESILSGVKHLLV</sequence>
<keyword evidence="1" id="KW-0808">Transferase</keyword>
<dbReference type="PANTHER" id="PTHR42909">
    <property type="entry name" value="ZGC:136858"/>
    <property type="match status" value="1"/>
</dbReference>
<keyword evidence="6" id="KW-1185">Reference proteome</keyword>
<evidence type="ECO:0000313" key="6">
    <source>
        <dbReference type="Proteomes" id="UP000734854"/>
    </source>
</evidence>
<accession>A0A8J5FFU5</accession>
<dbReference type="PROSITE" id="PS00584">
    <property type="entry name" value="PFKB_KINASES_2"/>
    <property type="match status" value="1"/>
</dbReference>
<dbReference type="CDD" id="cd01941">
    <property type="entry name" value="YeiC_kinase_like"/>
    <property type="match status" value="1"/>
</dbReference>
<dbReference type="AlphaFoldDB" id="A0A8J5FFU5"/>
<dbReference type="GO" id="GO:0016301">
    <property type="term" value="F:kinase activity"/>
    <property type="evidence" value="ECO:0007669"/>
    <property type="project" value="UniProtKB-KW"/>
</dbReference>
<evidence type="ECO:0000256" key="2">
    <source>
        <dbReference type="ARBA" id="ARBA00022723"/>
    </source>
</evidence>
<evidence type="ECO:0000259" key="4">
    <source>
        <dbReference type="Pfam" id="PF00294"/>
    </source>
</evidence>
<dbReference type="InterPro" id="IPR029056">
    <property type="entry name" value="Ribokinase-like"/>
</dbReference>
<dbReference type="InterPro" id="IPR011611">
    <property type="entry name" value="PfkB_dom"/>
</dbReference>
<feature type="domain" description="Carbohydrate kinase PfkB" evidence="4">
    <location>
        <begin position="130"/>
        <end position="355"/>
    </location>
</feature>
<evidence type="ECO:0000313" key="5">
    <source>
        <dbReference type="EMBL" id="KAG6486480.1"/>
    </source>
</evidence>
<dbReference type="GO" id="GO:0004730">
    <property type="term" value="F:pseudouridylate synthase activity"/>
    <property type="evidence" value="ECO:0007669"/>
    <property type="project" value="TreeGrafter"/>
</dbReference>
<reference evidence="5 6" key="1">
    <citation type="submission" date="2020-08" db="EMBL/GenBank/DDBJ databases">
        <title>Plant Genome Project.</title>
        <authorList>
            <person name="Zhang R.-G."/>
        </authorList>
    </citation>
    <scope>NUCLEOTIDE SEQUENCE [LARGE SCALE GENOMIC DNA]</scope>
    <source>
        <tissue evidence="5">Rhizome</tissue>
    </source>
</reference>
<proteinExistence type="predicted"/>
<dbReference type="Proteomes" id="UP000734854">
    <property type="component" value="Unassembled WGS sequence"/>
</dbReference>
<gene>
    <name evidence="5" type="ORF">ZIOFF_055056</name>
</gene>
<keyword evidence="2" id="KW-0479">Metal-binding</keyword>
<evidence type="ECO:0000256" key="1">
    <source>
        <dbReference type="ARBA" id="ARBA00022679"/>
    </source>
</evidence>
<dbReference type="GO" id="GO:0005737">
    <property type="term" value="C:cytoplasm"/>
    <property type="evidence" value="ECO:0007669"/>
    <property type="project" value="TreeGrafter"/>
</dbReference>
<comment type="caution">
    <text evidence="5">The sequence shown here is derived from an EMBL/GenBank/DDBJ whole genome shotgun (WGS) entry which is preliminary data.</text>
</comment>
<dbReference type="PANTHER" id="PTHR42909:SF1">
    <property type="entry name" value="CARBOHYDRATE KINASE PFKB DOMAIN-CONTAINING PROTEIN"/>
    <property type="match status" value="1"/>
</dbReference>
<feature type="domain" description="Carbohydrate kinase PfkB" evidence="4">
    <location>
        <begin position="394"/>
        <end position="447"/>
    </location>
</feature>
<organism evidence="5 6">
    <name type="scientific">Zingiber officinale</name>
    <name type="common">Ginger</name>
    <name type="synonym">Amomum zingiber</name>
    <dbReference type="NCBI Taxonomy" id="94328"/>
    <lineage>
        <taxon>Eukaryota</taxon>
        <taxon>Viridiplantae</taxon>
        <taxon>Streptophyta</taxon>
        <taxon>Embryophyta</taxon>
        <taxon>Tracheophyta</taxon>
        <taxon>Spermatophyta</taxon>
        <taxon>Magnoliopsida</taxon>
        <taxon>Liliopsida</taxon>
        <taxon>Zingiberales</taxon>
        <taxon>Zingiberaceae</taxon>
        <taxon>Zingiber</taxon>
    </lineage>
</organism>
<dbReference type="PROSITE" id="PS00583">
    <property type="entry name" value="PFKB_KINASES_1"/>
    <property type="match status" value="1"/>
</dbReference>
<dbReference type="Gene3D" id="3.40.1190.20">
    <property type="match status" value="1"/>
</dbReference>
<protein>
    <recommendedName>
        <fullName evidence="4">Carbohydrate kinase PfkB domain-containing protein</fullName>
    </recommendedName>
</protein>
<dbReference type="SUPFAM" id="SSF53613">
    <property type="entry name" value="Ribokinase-like"/>
    <property type="match status" value="1"/>
</dbReference>
<dbReference type="GO" id="GO:0016798">
    <property type="term" value="F:hydrolase activity, acting on glycosyl bonds"/>
    <property type="evidence" value="ECO:0007669"/>
    <property type="project" value="TreeGrafter"/>
</dbReference>
<name>A0A8J5FFU5_ZINOF</name>
<evidence type="ECO:0000256" key="3">
    <source>
        <dbReference type="ARBA" id="ARBA00022777"/>
    </source>
</evidence>
<dbReference type="GO" id="GO:0046872">
    <property type="term" value="F:metal ion binding"/>
    <property type="evidence" value="ECO:0007669"/>
    <property type="project" value="UniProtKB-KW"/>
</dbReference>